<organism evidence="3 4">
    <name type="scientific">Anaerosalibacter bizertensis</name>
    <dbReference type="NCBI Taxonomy" id="932217"/>
    <lineage>
        <taxon>Bacteria</taxon>
        <taxon>Bacillati</taxon>
        <taxon>Bacillota</taxon>
        <taxon>Tissierellia</taxon>
        <taxon>Tissierellales</taxon>
        <taxon>Sporanaerobacteraceae</taxon>
        <taxon>Anaerosalibacter</taxon>
    </lineage>
</organism>
<dbReference type="EMBL" id="VULR01000001">
    <property type="protein sequence ID" value="MSS42331.1"/>
    <property type="molecule type" value="Genomic_DNA"/>
</dbReference>
<dbReference type="AlphaFoldDB" id="A0A844FEC6"/>
<dbReference type="Proteomes" id="UP000462760">
    <property type="component" value="Unassembled WGS sequence"/>
</dbReference>
<reference evidence="3 4" key="1">
    <citation type="submission" date="2019-08" db="EMBL/GenBank/DDBJ databases">
        <title>In-depth cultivation of the pig gut microbiome towards novel bacterial diversity and tailored functional studies.</title>
        <authorList>
            <person name="Wylensek D."/>
            <person name="Hitch T.C.A."/>
            <person name="Clavel T."/>
        </authorList>
    </citation>
    <scope>NUCLEOTIDE SEQUENCE [LARGE SCALE GENOMIC DNA]</scope>
    <source>
        <strain evidence="3 4">Med78-601-WT-4W-RMD-3</strain>
    </source>
</reference>
<dbReference type="RefSeq" id="WP_154481797.1">
    <property type="nucleotide sequence ID" value="NZ_JAHLOA010000006.1"/>
</dbReference>
<evidence type="ECO:0000313" key="2">
    <source>
        <dbReference type="EMBL" id="MCG4564876.1"/>
    </source>
</evidence>
<gene>
    <name evidence="3" type="ORF">FYJ27_01080</name>
    <name evidence="2" type="ORF">L0P62_05370</name>
</gene>
<evidence type="ECO:0000313" key="5">
    <source>
        <dbReference type="Proteomes" id="UP001108123"/>
    </source>
</evidence>
<name>A0A844FEC6_9FIRM</name>
<comment type="caution">
    <text evidence="3">The sequence shown here is derived from an EMBL/GenBank/DDBJ whole genome shotgun (WGS) entry which is preliminary data.</text>
</comment>
<evidence type="ECO:0000313" key="3">
    <source>
        <dbReference type="EMBL" id="MSS42331.1"/>
    </source>
</evidence>
<evidence type="ECO:0000313" key="4">
    <source>
        <dbReference type="Proteomes" id="UP000462760"/>
    </source>
</evidence>
<feature type="domain" description="Putative Se/S carrier protein-like" evidence="1">
    <location>
        <begin position="5"/>
        <end position="73"/>
    </location>
</feature>
<evidence type="ECO:0000259" key="1">
    <source>
        <dbReference type="Pfam" id="PF11823"/>
    </source>
</evidence>
<dbReference type="InterPro" id="IPR021778">
    <property type="entry name" value="Se/S_carrier-like"/>
</dbReference>
<accession>A0A844FEC6</accession>
<dbReference type="Proteomes" id="UP001108123">
    <property type="component" value="Unassembled WGS sequence"/>
</dbReference>
<proteinExistence type="predicted"/>
<dbReference type="EMBL" id="JAKNID010000014">
    <property type="protein sequence ID" value="MCG4564876.1"/>
    <property type="molecule type" value="Genomic_DNA"/>
</dbReference>
<dbReference type="Pfam" id="PF11823">
    <property type="entry name" value="Se_S_carrier"/>
    <property type="match status" value="1"/>
</dbReference>
<dbReference type="OrthoDB" id="3192849at2"/>
<sequence>MNDFYCVITFHTTQEALAFEKFFKEIGFSIKLMPVPRQISSSCGLSAKIPCEKKEKILEICEEKKLEFNEFHKIVKKERKSWLLNHIKKTTQNNE</sequence>
<reference evidence="2" key="2">
    <citation type="submission" date="2022-01" db="EMBL/GenBank/DDBJ databases">
        <title>Collection of gut derived symbiotic bacterial strains cultured from healthy donors.</title>
        <authorList>
            <person name="Lin H."/>
            <person name="Kohout C."/>
            <person name="Waligurski E."/>
            <person name="Pamer E.G."/>
        </authorList>
    </citation>
    <scope>NUCLEOTIDE SEQUENCE</scope>
    <source>
        <strain evidence="2">MSK.14.39</strain>
    </source>
</reference>
<keyword evidence="5" id="KW-1185">Reference proteome</keyword>
<protein>
    <submittedName>
        <fullName evidence="3">DUF3343 domain-containing protein</fullName>
    </submittedName>
</protein>